<name>A0ABU2N6G5_9PSEU</name>
<proteinExistence type="predicted"/>
<reference evidence="2" key="1">
    <citation type="submission" date="2023-07" db="EMBL/GenBank/DDBJ databases">
        <title>30 novel species of actinomycetes from the DSMZ collection.</title>
        <authorList>
            <person name="Nouioui I."/>
        </authorList>
    </citation>
    <scope>NUCLEOTIDE SEQUENCE [LARGE SCALE GENOMIC DNA]</scope>
    <source>
        <strain evidence="2">DSM 45834</strain>
    </source>
</reference>
<accession>A0ABU2N6G5</accession>
<organism evidence="1 2">
    <name type="scientific">Pseudonocardia charpentierae</name>
    <dbReference type="NCBI Taxonomy" id="3075545"/>
    <lineage>
        <taxon>Bacteria</taxon>
        <taxon>Bacillati</taxon>
        <taxon>Actinomycetota</taxon>
        <taxon>Actinomycetes</taxon>
        <taxon>Pseudonocardiales</taxon>
        <taxon>Pseudonocardiaceae</taxon>
        <taxon>Pseudonocardia</taxon>
    </lineage>
</organism>
<gene>
    <name evidence="1" type="ORF">RM445_08370</name>
</gene>
<comment type="caution">
    <text evidence="1">The sequence shown here is derived from an EMBL/GenBank/DDBJ whole genome shotgun (WGS) entry which is preliminary data.</text>
</comment>
<sequence>MTQPDVPVPVRLERVVDSLFRGDWRTARGELRRGGDAEGQRALVDVMSCLRRVANCQWLQCALGDVQAAMGELDRATDTLVRLGAKSAGGGRLLIVAEPACSTQPQHLMRTTTRLVVRERAELDALRLIFSDITRGGRELVYACAEHLTWVEFDPFTVLVHEHDQELLGLGDAAYRRFRIANPQDISARATKLRQFAAVRRGSVTSQTWHRMGGYGSVREAALMVLAGEQLTRGRADLSVRLGRACAVQYAKHWAKTLRPDFDANLV</sequence>
<evidence type="ECO:0000313" key="1">
    <source>
        <dbReference type="EMBL" id="MDT0349535.1"/>
    </source>
</evidence>
<dbReference type="Proteomes" id="UP001183202">
    <property type="component" value="Unassembled WGS sequence"/>
</dbReference>
<dbReference type="RefSeq" id="WP_311555556.1">
    <property type="nucleotide sequence ID" value="NZ_JAVREJ010000004.1"/>
</dbReference>
<dbReference type="EMBL" id="JAVREJ010000004">
    <property type="protein sequence ID" value="MDT0349535.1"/>
    <property type="molecule type" value="Genomic_DNA"/>
</dbReference>
<evidence type="ECO:0000313" key="2">
    <source>
        <dbReference type="Proteomes" id="UP001183202"/>
    </source>
</evidence>
<protein>
    <submittedName>
        <fullName evidence="1">Uncharacterized protein</fullName>
    </submittedName>
</protein>
<keyword evidence="2" id="KW-1185">Reference proteome</keyword>